<accession>A0ABP9WGS4</accession>
<dbReference type="PANTHER" id="PTHR14269:SF62">
    <property type="entry name" value="CDP-DIACYLGLYCEROL--GLYCEROL-3-PHOSPHATE 3-PHOSPHATIDYLTRANSFERASE 1, CHLOROPLASTIC"/>
    <property type="match status" value="1"/>
</dbReference>
<organism evidence="14 15">
    <name type="scientific">Demequina sediminis</name>
    <dbReference type="NCBI Taxonomy" id="1930058"/>
    <lineage>
        <taxon>Bacteria</taxon>
        <taxon>Bacillati</taxon>
        <taxon>Actinomycetota</taxon>
        <taxon>Actinomycetes</taxon>
        <taxon>Micrococcales</taxon>
        <taxon>Demequinaceae</taxon>
        <taxon>Demequina</taxon>
    </lineage>
</organism>
<dbReference type="EC" id="2.7.8.5" evidence="11"/>
<dbReference type="InterPro" id="IPR048254">
    <property type="entry name" value="CDP_ALCOHOL_P_TRANSF_CS"/>
</dbReference>
<protein>
    <recommendedName>
        <fullName evidence="11">CDP-diacylglycerol--glycerol-3-phosphate 3-phosphatidyltransferase</fullName>
        <ecNumber evidence="11">2.7.8.5</ecNumber>
    </recommendedName>
</protein>
<dbReference type="PANTHER" id="PTHR14269">
    <property type="entry name" value="CDP-DIACYLGLYCEROL--GLYCEROL-3-PHOSPHATE 3-PHOSPHATIDYLTRANSFERASE-RELATED"/>
    <property type="match status" value="1"/>
</dbReference>
<evidence type="ECO:0000313" key="15">
    <source>
        <dbReference type="Proteomes" id="UP001426770"/>
    </source>
</evidence>
<dbReference type="RefSeq" id="WP_286216366.1">
    <property type="nucleotide sequence ID" value="NZ_AP027736.1"/>
</dbReference>
<evidence type="ECO:0000256" key="11">
    <source>
        <dbReference type="NCBIfam" id="TIGR00560"/>
    </source>
</evidence>
<dbReference type="NCBIfam" id="TIGR00560">
    <property type="entry name" value="pgsA"/>
    <property type="match status" value="1"/>
</dbReference>
<evidence type="ECO:0000256" key="2">
    <source>
        <dbReference type="ARBA" id="ARBA00010441"/>
    </source>
</evidence>
<gene>
    <name evidence="14" type="primary">pgsA_2</name>
    <name evidence="14" type="ORF">Lsed01_01207</name>
</gene>
<dbReference type="PIRSF" id="PIRSF000847">
    <property type="entry name" value="Phos_ph_gly_syn"/>
    <property type="match status" value="1"/>
</dbReference>
<evidence type="ECO:0000256" key="4">
    <source>
        <dbReference type="ARBA" id="ARBA00022679"/>
    </source>
</evidence>
<evidence type="ECO:0000256" key="6">
    <source>
        <dbReference type="ARBA" id="ARBA00022989"/>
    </source>
</evidence>
<dbReference type="InterPro" id="IPR004570">
    <property type="entry name" value="Phosphatidylglycerol_P_synth"/>
</dbReference>
<keyword evidence="6 13" id="KW-1133">Transmembrane helix</keyword>
<evidence type="ECO:0000256" key="8">
    <source>
        <dbReference type="ARBA" id="ARBA00023136"/>
    </source>
</evidence>
<dbReference type="InterPro" id="IPR000462">
    <property type="entry name" value="CDP-OH_P_trans"/>
</dbReference>
<dbReference type="InterPro" id="IPR043130">
    <property type="entry name" value="CDP-OH_PTrfase_TM_dom"/>
</dbReference>
<evidence type="ECO:0000256" key="5">
    <source>
        <dbReference type="ARBA" id="ARBA00022692"/>
    </source>
</evidence>
<evidence type="ECO:0000256" key="3">
    <source>
        <dbReference type="ARBA" id="ARBA00022516"/>
    </source>
</evidence>
<feature type="transmembrane region" description="Helical" evidence="13">
    <location>
        <begin position="35"/>
        <end position="55"/>
    </location>
</feature>
<evidence type="ECO:0000256" key="12">
    <source>
        <dbReference type="RuleBase" id="RU003750"/>
    </source>
</evidence>
<keyword evidence="8 13" id="KW-0472">Membrane</keyword>
<evidence type="ECO:0000256" key="10">
    <source>
        <dbReference type="ARBA" id="ARBA00023264"/>
    </source>
</evidence>
<keyword evidence="7" id="KW-0443">Lipid metabolism</keyword>
<evidence type="ECO:0000313" key="14">
    <source>
        <dbReference type="EMBL" id="GAA5518774.1"/>
    </source>
</evidence>
<evidence type="ECO:0000256" key="7">
    <source>
        <dbReference type="ARBA" id="ARBA00023098"/>
    </source>
</evidence>
<feature type="transmembrane region" description="Helical" evidence="13">
    <location>
        <begin position="76"/>
        <end position="98"/>
    </location>
</feature>
<keyword evidence="10" id="KW-1208">Phospholipid metabolism</keyword>
<dbReference type="InterPro" id="IPR050324">
    <property type="entry name" value="CDP-alcohol_PTase-I"/>
</dbReference>
<dbReference type="PROSITE" id="PS00379">
    <property type="entry name" value="CDP_ALCOHOL_P_TRANSF"/>
    <property type="match status" value="1"/>
</dbReference>
<keyword evidence="15" id="KW-1185">Reference proteome</keyword>
<dbReference type="Proteomes" id="UP001426770">
    <property type="component" value="Unassembled WGS sequence"/>
</dbReference>
<name>A0ABP9WGS4_9MICO</name>
<comment type="subcellular location">
    <subcellularLocation>
        <location evidence="1">Membrane</location>
        <topology evidence="1">Multi-pass membrane protein</topology>
    </subcellularLocation>
</comment>
<evidence type="ECO:0000256" key="13">
    <source>
        <dbReference type="SAM" id="Phobius"/>
    </source>
</evidence>
<reference evidence="14 15" key="1">
    <citation type="submission" date="2024-02" db="EMBL/GenBank/DDBJ databases">
        <title>Lysinimicrobium sediminis NBRC 112286.</title>
        <authorList>
            <person name="Ichikawa N."/>
            <person name="Katano-Makiyama Y."/>
            <person name="Hidaka K."/>
        </authorList>
    </citation>
    <scope>NUCLEOTIDE SEQUENCE [LARGE SCALE GENOMIC DNA]</scope>
    <source>
        <strain evidence="14 15">NBRC 112286</strain>
    </source>
</reference>
<keyword evidence="4 12" id="KW-0808">Transferase</keyword>
<keyword evidence="9" id="KW-0594">Phospholipid biosynthesis</keyword>
<keyword evidence="3" id="KW-0444">Lipid biosynthesis</keyword>
<feature type="transmembrane region" description="Helical" evidence="13">
    <location>
        <begin position="153"/>
        <end position="172"/>
    </location>
</feature>
<dbReference type="Pfam" id="PF01066">
    <property type="entry name" value="CDP-OH_P_transf"/>
    <property type="match status" value="1"/>
</dbReference>
<proteinExistence type="inferred from homology"/>
<evidence type="ECO:0000256" key="1">
    <source>
        <dbReference type="ARBA" id="ARBA00004141"/>
    </source>
</evidence>
<comment type="caution">
    <text evidence="14">The sequence shown here is derived from an EMBL/GenBank/DDBJ whole genome shotgun (WGS) entry which is preliminary data.</text>
</comment>
<keyword evidence="5 13" id="KW-0812">Transmembrane</keyword>
<sequence>MTSAVPNALTVARLVAVPVFVVLLAADGGDEGALRWWAVAVFMVAAATDYLDGYLARRWGVVSAFGKLADPIADKALVLGALAMLVAIDSVPWWPVVIIAVRELWVTVGRLVVAGNTVIAASRGGKAKTTLQLLAIWLYLLPGTPAWVDIAAWWALLAATALALVTGVDYTVKIVRAARMERAGGRAAA</sequence>
<evidence type="ECO:0000256" key="9">
    <source>
        <dbReference type="ARBA" id="ARBA00023209"/>
    </source>
</evidence>
<dbReference type="Gene3D" id="1.20.120.1760">
    <property type="match status" value="1"/>
</dbReference>
<dbReference type="EMBL" id="BAABRR010000005">
    <property type="protein sequence ID" value="GAA5518774.1"/>
    <property type="molecule type" value="Genomic_DNA"/>
</dbReference>
<comment type="similarity">
    <text evidence="2 12">Belongs to the CDP-alcohol phosphatidyltransferase class-I family.</text>
</comment>